<evidence type="ECO:0000256" key="4">
    <source>
        <dbReference type="ARBA" id="ARBA00016902"/>
    </source>
</evidence>
<feature type="domain" description="Trigger factor ribosome-binding bacterial" evidence="11">
    <location>
        <begin position="16"/>
        <end position="151"/>
    </location>
</feature>
<evidence type="ECO:0000313" key="14">
    <source>
        <dbReference type="Proteomes" id="UP000317366"/>
    </source>
</evidence>
<dbReference type="Gene3D" id="3.10.50.40">
    <property type="match status" value="1"/>
</dbReference>
<sequence>MNGSRYLKVDIRDHGSPWRKLLVIEVPSEDLERAFQDVVEEFRSRVQLPGFRKGHVPRNVLELQFGHSMEHEVLERVVKRSYESVVREQKLEPISYPTIEKIDFSRGKPLTYEAQVDIRPKVTPRDYLGLDVEAKETEVPDQDVDRALDELRQRTAEWAPVEREAGEADAVLVDYVRLNAKGKPIRKTEQKDALVELGASGLLPEFRKNLIGTKAGDHRDFEVAYPPEFGNEELRGRTAAFSVDIQGVRERRVRPLDDEFAREVAGMRDLAELRARVRLNMEGEARLRAQREQEEALVDQIVARNPMELPESMVREYLEELVQRLRGEGKEWTPEEEDRFRNEYRPMAERRIKRDLLLDAIARAESVTVTDEEIDGALRGAAEGEGPPPETERLLRSAEHRERARAHLTERKVFALLREKARLKMAVA</sequence>
<gene>
    <name evidence="9 13" type="primary">tig</name>
    <name evidence="13" type="ORF">E6K77_01950</name>
</gene>
<protein>
    <recommendedName>
        <fullName evidence="4 9">Trigger factor</fullName>
        <shortName evidence="9">TF</shortName>
        <ecNumber evidence="3 9">5.2.1.8</ecNumber>
    </recommendedName>
    <alternativeName>
        <fullName evidence="8 9">PPIase</fullName>
    </alternativeName>
</protein>
<comment type="similarity">
    <text evidence="2 9">Belongs to the FKBP-type PPIase family. Tig subfamily.</text>
</comment>
<dbReference type="AlphaFoldDB" id="A0A538TQF4"/>
<dbReference type="Pfam" id="PF05697">
    <property type="entry name" value="Trigger_N"/>
    <property type="match status" value="1"/>
</dbReference>
<dbReference type="PANTHER" id="PTHR30560">
    <property type="entry name" value="TRIGGER FACTOR CHAPERONE AND PEPTIDYL-PROLYL CIS/TRANS ISOMERASE"/>
    <property type="match status" value="1"/>
</dbReference>
<accession>A0A538TQF4</accession>
<dbReference type="InterPro" id="IPR036611">
    <property type="entry name" value="Trigger_fac_ribosome-bd_sf"/>
</dbReference>
<evidence type="ECO:0000259" key="11">
    <source>
        <dbReference type="Pfam" id="PF05697"/>
    </source>
</evidence>
<comment type="function">
    <text evidence="9">Involved in protein export. Acts as a chaperone by maintaining the newly synthesized protein in an open conformation. Functions as a peptidyl-prolyl cis-trans isomerase.</text>
</comment>
<evidence type="ECO:0000256" key="2">
    <source>
        <dbReference type="ARBA" id="ARBA00005464"/>
    </source>
</evidence>
<dbReference type="NCBIfam" id="TIGR00115">
    <property type="entry name" value="tig"/>
    <property type="match status" value="1"/>
</dbReference>
<dbReference type="GO" id="GO:0003755">
    <property type="term" value="F:peptidyl-prolyl cis-trans isomerase activity"/>
    <property type="evidence" value="ECO:0007669"/>
    <property type="project" value="UniProtKB-UniRule"/>
</dbReference>
<dbReference type="Pfam" id="PF05698">
    <property type="entry name" value="Trigger_C"/>
    <property type="match status" value="1"/>
</dbReference>
<evidence type="ECO:0000259" key="10">
    <source>
        <dbReference type="Pfam" id="PF00254"/>
    </source>
</evidence>
<dbReference type="GO" id="GO:0051301">
    <property type="term" value="P:cell division"/>
    <property type="evidence" value="ECO:0007669"/>
    <property type="project" value="UniProtKB-KW"/>
</dbReference>
<proteinExistence type="inferred from homology"/>
<evidence type="ECO:0000256" key="7">
    <source>
        <dbReference type="ARBA" id="ARBA00023235"/>
    </source>
</evidence>
<dbReference type="EMBL" id="VBOX01000014">
    <property type="protein sequence ID" value="TMQ65815.1"/>
    <property type="molecule type" value="Genomic_DNA"/>
</dbReference>
<dbReference type="InterPro" id="IPR046357">
    <property type="entry name" value="PPIase_dom_sf"/>
</dbReference>
<dbReference type="HAMAP" id="MF_00303">
    <property type="entry name" value="Trigger_factor_Tig"/>
    <property type="match status" value="1"/>
</dbReference>
<dbReference type="InterPro" id="IPR005215">
    <property type="entry name" value="Trig_fac"/>
</dbReference>
<comment type="domain">
    <text evidence="9">Consists of 3 domains; the N-terminus binds the ribosome, the middle domain has PPIase activity, while the C-terminus has intrinsic chaperone activity on its own.</text>
</comment>
<dbReference type="PANTHER" id="PTHR30560:SF3">
    <property type="entry name" value="TRIGGER FACTOR-LIKE PROTEIN TIG, CHLOROPLASTIC"/>
    <property type="match status" value="1"/>
</dbReference>
<keyword evidence="9" id="KW-0963">Cytoplasm</keyword>
<dbReference type="Proteomes" id="UP000317366">
    <property type="component" value="Unassembled WGS sequence"/>
</dbReference>
<keyword evidence="5 9" id="KW-0697">Rotamase</keyword>
<dbReference type="PIRSF" id="PIRSF003095">
    <property type="entry name" value="Trigger_factor"/>
    <property type="match status" value="1"/>
</dbReference>
<dbReference type="InterPro" id="IPR008881">
    <property type="entry name" value="Trigger_fac_ribosome-bd_bac"/>
</dbReference>
<dbReference type="InterPro" id="IPR008880">
    <property type="entry name" value="Trigger_fac_C"/>
</dbReference>
<dbReference type="InterPro" id="IPR001179">
    <property type="entry name" value="PPIase_FKBP_dom"/>
</dbReference>
<dbReference type="Gene3D" id="3.30.70.1050">
    <property type="entry name" value="Trigger factor ribosome-binding domain"/>
    <property type="match status" value="1"/>
</dbReference>
<dbReference type="GO" id="GO:0005737">
    <property type="term" value="C:cytoplasm"/>
    <property type="evidence" value="ECO:0007669"/>
    <property type="project" value="UniProtKB-SubCell"/>
</dbReference>
<feature type="domain" description="Trigger factor C-terminal" evidence="12">
    <location>
        <begin position="270"/>
        <end position="417"/>
    </location>
</feature>
<evidence type="ECO:0000256" key="1">
    <source>
        <dbReference type="ARBA" id="ARBA00000971"/>
    </source>
</evidence>
<evidence type="ECO:0000259" key="12">
    <source>
        <dbReference type="Pfam" id="PF05698"/>
    </source>
</evidence>
<dbReference type="Pfam" id="PF00254">
    <property type="entry name" value="FKBP_C"/>
    <property type="match status" value="1"/>
</dbReference>
<dbReference type="SUPFAM" id="SSF54534">
    <property type="entry name" value="FKBP-like"/>
    <property type="match status" value="1"/>
</dbReference>
<evidence type="ECO:0000256" key="8">
    <source>
        <dbReference type="ARBA" id="ARBA00029986"/>
    </source>
</evidence>
<name>A0A538TQF4_UNCEI</name>
<dbReference type="GO" id="GO:0044183">
    <property type="term" value="F:protein folding chaperone"/>
    <property type="evidence" value="ECO:0007669"/>
    <property type="project" value="TreeGrafter"/>
</dbReference>
<dbReference type="GO" id="GO:0015031">
    <property type="term" value="P:protein transport"/>
    <property type="evidence" value="ECO:0007669"/>
    <property type="project" value="UniProtKB-UniRule"/>
</dbReference>
<dbReference type="GO" id="GO:0051083">
    <property type="term" value="P:'de novo' cotranslational protein folding"/>
    <property type="evidence" value="ECO:0007669"/>
    <property type="project" value="TreeGrafter"/>
</dbReference>
<dbReference type="InterPro" id="IPR027304">
    <property type="entry name" value="Trigger_fact/SurA_dom_sf"/>
</dbReference>
<dbReference type="GO" id="GO:0043022">
    <property type="term" value="F:ribosome binding"/>
    <property type="evidence" value="ECO:0007669"/>
    <property type="project" value="TreeGrafter"/>
</dbReference>
<keyword evidence="9" id="KW-0132">Cell division</keyword>
<evidence type="ECO:0000256" key="9">
    <source>
        <dbReference type="HAMAP-Rule" id="MF_00303"/>
    </source>
</evidence>
<keyword evidence="6 9" id="KW-0143">Chaperone</keyword>
<comment type="subcellular location">
    <subcellularLocation>
        <location evidence="9">Cytoplasm</location>
    </subcellularLocation>
    <text evidence="9">About half TF is bound to the ribosome near the polypeptide exit tunnel while the other half is free in the cytoplasm.</text>
</comment>
<evidence type="ECO:0000256" key="6">
    <source>
        <dbReference type="ARBA" id="ARBA00023186"/>
    </source>
</evidence>
<dbReference type="SUPFAM" id="SSF102735">
    <property type="entry name" value="Trigger factor ribosome-binding domain"/>
    <property type="match status" value="1"/>
</dbReference>
<evidence type="ECO:0000256" key="3">
    <source>
        <dbReference type="ARBA" id="ARBA00013194"/>
    </source>
</evidence>
<comment type="catalytic activity">
    <reaction evidence="1 9">
        <text>[protein]-peptidylproline (omega=180) = [protein]-peptidylproline (omega=0)</text>
        <dbReference type="Rhea" id="RHEA:16237"/>
        <dbReference type="Rhea" id="RHEA-COMP:10747"/>
        <dbReference type="Rhea" id="RHEA-COMP:10748"/>
        <dbReference type="ChEBI" id="CHEBI:83833"/>
        <dbReference type="ChEBI" id="CHEBI:83834"/>
        <dbReference type="EC" id="5.2.1.8"/>
    </reaction>
</comment>
<dbReference type="Gene3D" id="1.10.3120.10">
    <property type="entry name" value="Trigger factor, C-terminal domain"/>
    <property type="match status" value="1"/>
</dbReference>
<comment type="caution">
    <text evidence="13">The sequence shown here is derived from an EMBL/GenBank/DDBJ whole genome shotgun (WGS) entry which is preliminary data.</text>
</comment>
<organism evidence="13 14">
    <name type="scientific">Eiseniibacteriota bacterium</name>
    <dbReference type="NCBI Taxonomy" id="2212470"/>
    <lineage>
        <taxon>Bacteria</taxon>
        <taxon>Candidatus Eiseniibacteriota</taxon>
    </lineage>
</organism>
<evidence type="ECO:0000256" key="5">
    <source>
        <dbReference type="ARBA" id="ARBA00023110"/>
    </source>
</evidence>
<keyword evidence="7 9" id="KW-0413">Isomerase</keyword>
<reference evidence="13 14" key="1">
    <citation type="journal article" date="2019" name="Nat. Microbiol.">
        <title>Mediterranean grassland soil C-N compound turnover is dependent on rainfall and depth, and is mediated by genomically divergent microorganisms.</title>
        <authorList>
            <person name="Diamond S."/>
            <person name="Andeer P.F."/>
            <person name="Li Z."/>
            <person name="Crits-Christoph A."/>
            <person name="Burstein D."/>
            <person name="Anantharaman K."/>
            <person name="Lane K.R."/>
            <person name="Thomas B.C."/>
            <person name="Pan C."/>
            <person name="Northen T.R."/>
            <person name="Banfield J.F."/>
        </authorList>
    </citation>
    <scope>NUCLEOTIDE SEQUENCE [LARGE SCALE GENOMIC DNA]</scope>
    <source>
        <strain evidence="13">WS_7</strain>
    </source>
</reference>
<dbReference type="SUPFAM" id="SSF109998">
    <property type="entry name" value="Triger factor/SurA peptide-binding domain-like"/>
    <property type="match status" value="1"/>
</dbReference>
<keyword evidence="9" id="KW-0131">Cell cycle</keyword>
<evidence type="ECO:0000313" key="13">
    <source>
        <dbReference type="EMBL" id="TMQ65815.1"/>
    </source>
</evidence>
<dbReference type="InterPro" id="IPR037041">
    <property type="entry name" value="Trigger_fac_C_sf"/>
</dbReference>
<dbReference type="GO" id="GO:0043335">
    <property type="term" value="P:protein unfolding"/>
    <property type="evidence" value="ECO:0007669"/>
    <property type="project" value="TreeGrafter"/>
</dbReference>
<dbReference type="EC" id="5.2.1.8" evidence="3 9"/>
<feature type="domain" description="PPIase FKBP-type" evidence="10">
    <location>
        <begin position="163"/>
        <end position="244"/>
    </location>
</feature>